<dbReference type="EMBL" id="RWGY01000167">
    <property type="protein sequence ID" value="TVU03539.1"/>
    <property type="molecule type" value="Genomic_DNA"/>
</dbReference>
<dbReference type="InterPro" id="IPR055411">
    <property type="entry name" value="LRR_FXL15/At3g58940/PEG3-like"/>
</dbReference>
<evidence type="ECO:0000259" key="1">
    <source>
        <dbReference type="Pfam" id="PF24758"/>
    </source>
</evidence>
<dbReference type="PANTHER" id="PTHR34145:SF28">
    <property type="entry name" value="F-BOX DOMAIN-CONTAINING PROTEIN"/>
    <property type="match status" value="1"/>
</dbReference>
<evidence type="ECO:0000313" key="2">
    <source>
        <dbReference type="EMBL" id="TVU03539.1"/>
    </source>
</evidence>
<feature type="domain" description="F-box/LRR-repeat protein 15/At3g58940/PEG3-like LRR" evidence="1">
    <location>
        <begin position="111"/>
        <end position="326"/>
    </location>
</feature>
<organism evidence="2 3">
    <name type="scientific">Eragrostis curvula</name>
    <name type="common">weeping love grass</name>
    <dbReference type="NCBI Taxonomy" id="38414"/>
    <lineage>
        <taxon>Eukaryota</taxon>
        <taxon>Viridiplantae</taxon>
        <taxon>Streptophyta</taxon>
        <taxon>Embryophyta</taxon>
        <taxon>Tracheophyta</taxon>
        <taxon>Spermatophyta</taxon>
        <taxon>Magnoliopsida</taxon>
        <taxon>Liliopsida</taxon>
        <taxon>Poales</taxon>
        <taxon>Poaceae</taxon>
        <taxon>PACMAD clade</taxon>
        <taxon>Chloridoideae</taxon>
        <taxon>Eragrostideae</taxon>
        <taxon>Eragrostidinae</taxon>
        <taxon>Eragrostis</taxon>
    </lineage>
</organism>
<dbReference type="SUPFAM" id="SSF52047">
    <property type="entry name" value="RNI-like"/>
    <property type="match status" value="1"/>
</dbReference>
<dbReference type="Pfam" id="PF24758">
    <property type="entry name" value="LRR_At5g56370"/>
    <property type="match status" value="1"/>
</dbReference>
<evidence type="ECO:0000313" key="3">
    <source>
        <dbReference type="Proteomes" id="UP000324897"/>
    </source>
</evidence>
<sequence>MALPKGPRSVLHIEESSVDRGDTSAVSVQINAYDVVGPDLARYGCILSNPWRIFWEHQPLVLHDTEVLLAARSVRGRVNFLQRITALLQKHPGPVRNFRIDSSLVENAEQLEEWFEMLKVKKIQEVVFVNCRWPFDMVDFPINSLDCESLEQIRLCFVKISNSCLNYVNNLTTMDLACCSMTTLDLYALVYQCKSLRELKIGIYEGNVIRIDSASLESLHVWQSTIRKLAVQNAAKLQKILVEADPQKTVVVAAGPKKPSPCVGVWIADAPILTDACFNISTQSVTINNISTMTDNGPLSSLRKLMLHISLQVKKEKKVLENFMKSCLRLRELTLWREDEVYVDEHSDALNDDWLAKLRNLSSILNLQLLTLKDYKGGDIELAIASAVLEYAPSLHELTLETNGNDEEIFTGAKAKLREVTQASANASVKYIIGLRDCNSFFSDGG</sequence>
<gene>
    <name evidence="2" type="ORF">EJB05_50935</name>
</gene>
<dbReference type="Proteomes" id="UP000324897">
    <property type="component" value="Unassembled WGS sequence"/>
</dbReference>
<keyword evidence="3" id="KW-1185">Reference proteome</keyword>
<name>A0A5J9SX20_9POAL</name>
<dbReference type="InterPro" id="IPR032675">
    <property type="entry name" value="LRR_dom_sf"/>
</dbReference>
<dbReference type="OrthoDB" id="685110at2759"/>
<comment type="caution">
    <text evidence="2">The sequence shown here is derived from an EMBL/GenBank/DDBJ whole genome shotgun (WGS) entry which is preliminary data.</text>
</comment>
<dbReference type="AlphaFoldDB" id="A0A5J9SX20"/>
<dbReference type="Gene3D" id="3.80.10.10">
    <property type="entry name" value="Ribonuclease Inhibitor"/>
    <property type="match status" value="1"/>
</dbReference>
<dbReference type="InterPro" id="IPR053772">
    <property type="entry name" value="At1g61320/At1g61330-like"/>
</dbReference>
<dbReference type="PANTHER" id="PTHR34145">
    <property type="entry name" value="OS02G0105600 PROTEIN"/>
    <property type="match status" value="1"/>
</dbReference>
<reference evidence="2 3" key="1">
    <citation type="journal article" date="2019" name="Sci. Rep.">
        <title>A high-quality genome of Eragrostis curvula grass provides insights into Poaceae evolution and supports new strategies to enhance forage quality.</title>
        <authorList>
            <person name="Carballo J."/>
            <person name="Santos B.A.C.M."/>
            <person name="Zappacosta D."/>
            <person name="Garbus I."/>
            <person name="Selva J.P."/>
            <person name="Gallo C.A."/>
            <person name="Diaz A."/>
            <person name="Albertini E."/>
            <person name="Caccamo M."/>
            <person name="Echenique V."/>
        </authorList>
    </citation>
    <scope>NUCLEOTIDE SEQUENCE [LARGE SCALE GENOMIC DNA]</scope>
    <source>
        <strain evidence="3">cv. Victoria</strain>
        <tissue evidence="2">Leaf</tissue>
    </source>
</reference>
<protein>
    <recommendedName>
        <fullName evidence="1">F-box/LRR-repeat protein 15/At3g58940/PEG3-like LRR domain-containing protein</fullName>
    </recommendedName>
</protein>
<proteinExistence type="predicted"/>
<dbReference type="Gramene" id="TVU03539">
    <property type="protein sequence ID" value="TVU03539"/>
    <property type="gene ID" value="EJB05_50935"/>
</dbReference>
<accession>A0A5J9SX20</accession>